<feature type="transmembrane region" description="Helical" evidence="1">
    <location>
        <begin position="139"/>
        <end position="156"/>
    </location>
</feature>
<evidence type="ECO:0000256" key="1">
    <source>
        <dbReference type="SAM" id="Phobius"/>
    </source>
</evidence>
<feature type="domain" description="MULE transposase" evidence="2">
    <location>
        <begin position="60"/>
        <end position="155"/>
    </location>
</feature>
<keyword evidence="1" id="KW-0812">Transmembrane</keyword>
<evidence type="ECO:0000313" key="3">
    <source>
        <dbReference type="EMBL" id="KAF6173997.1"/>
    </source>
</evidence>
<dbReference type="Proteomes" id="UP000541444">
    <property type="component" value="Unassembled WGS sequence"/>
</dbReference>
<dbReference type="Pfam" id="PF10551">
    <property type="entry name" value="MULE"/>
    <property type="match status" value="1"/>
</dbReference>
<organism evidence="3 4">
    <name type="scientific">Kingdonia uniflora</name>
    <dbReference type="NCBI Taxonomy" id="39325"/>
    <lineage>
        <taxon>Eukaryota</taxon>
        <taxon>Viridiplantae</taxon>
        <taxon>Streptophyta</taxon>
        <taxon>Embryophyta</taxon>
        <taxon>Tracheophyta</taxon>
        <taxon>Spermatophyta</taxon>
        <taxon>Magnoliopsida</taxon>
        <taxon>Ranunculales</taxon>
        <taxon>Circaeasteraceae</taxon>
        <taxon>Kingdonia</taxon>
    </lineage>
</organism>
<dbReference type="OrthoDB" id="1726327at2759"/>
<gene>
    <name evidence="3" type="ORF">GIB67_039948</name>
</gene>
<dbReference type="InterPro" id="IPR018289">
    <property type="entry name" value="MULE_transposase_dom"/>
</dbReference>
<keyword evidence="1" id="KW-1133">Transmembrane helix</keyword>
<comment type="caution">
    <text evidence="3">The sequence shown here is derived from an EMBL/GenBank/DDBJ whole genome shotgun (WGS) entry which is preliminary data.</text>
</comment>
<proteinExistence type="predicted"/>
<sequence length="186" mass="22039">MRGSFEYAYQLFTSYIEKVRPVDPNLVFDIQTKSCKDKRFIMYFWYFGPLIKTYKLLRPVIVIDKTFLKGRYRETLLTTIAIDPSNHIFPLAFLVTDSETIKSWTYFLEMFWSNFHGYDTQFVVISDRNPKIINDVSKVFLFVIHMFCAFHILNNIKTTLESMMIACRMAAEALSCIDFDKYMNTI</sequence>
<name>A0A7J7P3G8_9MAGN</name>
<dbReference type="PANTHER" id="PTHR31973">
    <property type="entry name" value="POLYPROTEIN, PUTATIVE-RELATED"/>
    <property type="match status" value="1"/>
</dbReference>
<keyword evidence="4" id="KW-1185">Reference proteome</keyword>
<reference evidence="3 4" key="1">
    <citation type="journal article" date="2020" name="IScience">
        <title>Genome Sequencing of the Endangered Kingdonia uniflora (Circaeasteraceae, Ranunculales) Reveals Potential Mechanisms of Evolutionary Specialization.</title>
        <authorList>
            <person name="Sun Y."/>
            <person name="Deng T."/>
            <person name="Zhang A."/>
            <person name="Moore M.J."/>
            <person name="Landis J.B."/>
            <person name="Lin N."/>
            <person name="Zhang H."/>
            <person name="Zhang X."/>
            <person name="Huang J."/>
            <person name="Zhang X."/>
            <person name="Sun H."/>
            <person name="Wang H."/>
        </authorList>
    </citation>
    <scope>NUCLEOTIDE SEQUENCE [LARGE SCALE GENOMIC DNA]</scope>
    <source>
        <strain evidence="3">TB1705</strain>
        <tissue evidence="3">Leaf</tissue>
    </source>
</reference>
<protein>
    <recommendedName>
        <fullName evidence="2">MULE transposase domain-containing protein</fullName>
    </recommendedName>
</protein>
<dbReference type="EMBL" id="JACGCM010000309">
    <property type="protein sequence ID" value="KAF6173997.1"/>
    <property type="molecule type" value="Genomic_DNA"/>
</dbReference>
<dbReference type="AlphaFoldDB" id="A0A7J7P3G8"/>
<dbReference type="PANTHER" id="PTHR31973:SF187">
    <property type="entry name" value="MUTATOR TRANSPOSASE MUDRA PROTEIN"/>
    <property type="match status" value="1"/>
</dbReference>
<evidence type="ECO:0000313" key="4">
    <source>
        <dbReference type="Proteomes" id="UP000541444"/>
    </source>
</evidence>
<evidence type="ECO:0000259" key="2">
    <source>
        <dbReference type="Pfam" id="PF10551"/>
    </source>
</evidence>
<accession>A0A7J7P3G8</accession>
<keyword evidence="1" id="KW-0472">Membrane</keyword>